<evidence type="ECO:0000256" key="3">
    <source>
        <dbReference type="ARBA" id="ARBA00022576"/>
    </source>
</evidence>
<keyword evidence="4 11" id="KW-0028">Amino-acid biosynthesis</keyword>
<comment type="catalytic activity">
    <reaction evidence="11">
        <text>L-isoleucine + 2-oxoglutarate = (S)-3-methyl-2-oxopentanoate + L-glutamate</text>
        <dbReference type="Rhea" id="RHEA:24801"/>
        <dbReference type="ChEBI" id="CHEBI:16810"/>
        <dbReference type="ChEBI" id="CHEBI:29985"/>
        <dbReference type="ChEBI" id="CHEBI:35146"/>
        <dbReference type="ChEBI" id="CHEBI:58045"/>
        <dbReference type="EC" id="2.6.1.42"/>
    </reaction>
</comment>
<dbReference type="Gene3D" id="3.30.470.10">
    <property type="match status" value="1"/>
</dbReference>
<keyword evidence="6 10" id="KW-0663">Pyridoxal phosphate</keyword>
<evidence type="ECO:0000256" key="11">
    <source>
        <dbReference type="RuleBase" id="RU004517"/>
    </source>
</evidence>
<evidence type="ECO:0000313" key="12">
    <source>
        <dbReference type="EMBL" id="KAK6625785.1"/>
    </source>
</evidence>
<evidence type="ECO:0000256" key="6">
    <source>
        <dbReference type="ARBA" id="ARBA00022898"/>
    </source>
</evidence>
<comment type="catalytic activity">
    <reaction evidence="11">
        <text>L-leucine + 2-oxoglutarate = 4-methyl-2-oxopentanoate + L-glutamate</text>
        <dbReference type="Rhea" id="RHEA:18321"/>
        <dbReference type="ChEBI" id="CHEBI:16810"/>
        <dbReference type="ChEBI" id="CHEBI:17865"/>
        <dbReference type="ChEBI" id="CHEBI:29985"/>
        <dbReference type="ChEBI" id="CHEBI:57427"/>
        <dbReference type="EC" id="2.6.1.42"/>
    </reaction>
</comment>
<dbReference type="InterPro" id="IPR005786">
    <property type="entry name" value="B_amino_transII"/>
</dbReference>
<evidence type="ECO:0000256" key="2">
    <source>
        <dbReference type="ARBA" id="ARBA00009320"/>
    </source>
</evidence>
<keyword evidence="7 11" id="KW-0100">Branched-chain amino acid biosynthesis</keyword>
<evidence type="ECO:0000256" key="8">
    <source>
        <dbReference type="PIRSR" id="PIRSR006468-1"/>
    </source>
</evidence>
<dbReference type="InterPro" id="IPR043131">
    <property type="entry name" value="BCAT-like_N"/>
</dbReference>
<comment type="cofactor">
    <cofactor evidence="1 10">
        <name>pyridoxal 5'-phosphate</name>
        <dbReference type="ChEBI" id="CHEBI:597326"/>
    </cofactor>
</comment>
<evidence type="ECO:0000256" key="9">
    <source>
        <dbReference type="RuleBase" id="RU004106"/>
    </source>
</evidence>
<dbReference type="PROSITE" id="PS00770">
    <property type="entry name" value="AA_TRANSFER_CLASS_4"/>
    <property type="match status" value="1"/>
</dbReference>
<dbReference type="NCBIfam" id="NF009897">
    <property type="entry name" value="PRK13357.1"/>
    <property type="match status" value="1"/>
</dbReference>
<evidence type="ECO:0000256" key="1">
    <source>
        <dbReference type="ARBA" id="ARBA00001933"/>
    </source>
</evidence>
<comment type="catalytic activity">
    <reaction evidence="11">
        <text>L-valine + 2-oxoglutarate = 3-methyl-2-oxobutanoate + L-glutamate</text>
        <dbReference type="Rhea" id="RHEA:24813"/>
        <dbReference type="ChEBI" id="CHEBI:11851"/>
        <dbReference type="ChEBI" id="CHEBI:16810"/>
        <dbReference type="ChEBI" id="CHEBI:29985"/>
        <dbReference type="ChEBI" id="CHEBI:57762"/>
        <dbReference type="EC" id="2.6.1.42"/>
    </reaction>
</comment>
<dbReference type="Proteomes" id="UP001372834">
    <property type="component" value="Unassembled WGS sequence"/>
</dbReference>
<reference evidence="12 13" key="1">
    <citation type="submission" date="2023-10" db="EMBL/GenBank/DDBJ databases">
        <title>Genomes of two closely related lineages of the louse Polyplax serrata with different host specificities.</title>
        <authorList>
            <person name="Martinu J."/>
            <person name="Tarabai H."/>
            <person name="Stefka J."/>
            <person name="Hypsa V."/>
        </authorList>
    </citation>
    <scope>NUCLEOTIDE SEQUENCE [LARGE SCALE GENOMIC DNA]</scope>
    <source>
        <strain evidence="12">HR10_N</strain>
    </source>
</reference>
<evidence type="ECO:0000256" key="5">
    <source>
        <dbReference type="ARBA" id="ARBA00022679"/>
    </source>
</evidence>
<dbReference type="Gene3D" id="3.20.10.10">
    <property type="entry name" value="D-amino Acid Aminotransferase, subunit A, domain 2"/>
    <property type="match status" value="1"/>
</dbReference>
<evidence type="ECO:0000313" key="13">
    <source>
        <dbReference type="Proteomes" id="UP001372834"/>
    </source>
</evidence>
<dbReference type="InterPro" id="IPR043132">
    <property type="entry name" value="BCAT-like_C"/>
</dbReference>
<dbReference type="InterPro" id="IPR018300">
    <property type="entry name" value="Aminotrans_IV_CS"/>
</dbReference>
<evidence type="ECO:0000256" key="7">
    <source>
        <dbReference type="ARBA" id="ARBA00023304"/>
    </source>
</evidence>
<dbReference type="PANTHER" id="PTHR11825">
    <property type="entry name" value="SUBGROUP IIII AMINOTRANSFERASE"/>
    <property type="match status" value="1"/>
</dbReference>
<dbReference type="EC" id="2.6.1.42" evidence="11"/>
<dbReference type="CDD" id="cd01557">
    <property type="entry name" value="BCAT_beta_family"/>
    <property type="match status" value="1"/>
</dbReference>
<dbReference type="GO" id="GO:0005739">
    <property type="term" value="C:mitochondrion"/>
    <property type="evidence" value="ECO:0007669"/>
    <property type="project" value="TreeGrafter"/>
</dbReference>
<dbReference type="GO" id="GO:0009098">
    <property type="term" value="P:L-leucine biosynthetic process"/>
    <property type="evidence" value="ECO:0007669"/>
    <property type="project" value="TreeGrafter"/>
</dbReference>
<proteinExistence type="inferred from homology"/>
<dbReference type="SUPFAM" id="SSF56752">
    <property type="entry name" value="D-aminoacid aminotransferase-like PLP-dependent enzymes"/>
    <property type="match status" value="1"/>
</dbReference>
<name>A0AAN8PKL6_POLSC</name>
<feature type="modified residue" description="N6-(pyridoxal phosphate)lysine" evidence="8">
    <location>
        <position position="275"/>
    </location>
</feature>
<organism evidence="12 13">
    <name type="scientific">Polyplax serrata</name>
    <name type="common">Common mouse louse</name>
    <dbReference type="NCBI Taxonomy" id="468196"/>
    <lineage>
        <taxon>Eukaryota</taxon>
        <taxon>Metazoa</taxon>
        <taxon>Ecdysozoa</taxon>
        <taxon>Arthropoda</taxon>
        <taxon>Hexapoda</taxon>
        <taxon>Insecta</taxon>
        <taxon>Pterygota</taxon>
        <taxon>Neoptera</taxon>
        <taxon>Paraneoptera</taxon>
        <taxon>Psocodea</taxon>
        <taxon>Troctomorpha</taxon>
        <taxon>Phthiraptera</taxon>
        <taxon>Anoplura</taxon>
        <taxon>Polyplacidae</taxon>
        <taxon>Polyplax</taxon>
    </lineage>
</organism>
<dbReference type="AlphaFoldDB" id="A0AAN8PKL6"/>
<dbReference type="PANTHER" id="PTHR11825:SF44">
    <property type="entry name" value="BRANCHED-CHAIN-AMINO-ACID AMINOTRANSFERASE"/>
    <property type="match status" value="1"/>
</dbReference>
<comment type="similarity">
    <text evidence="2 9">Belongs to the class-IV pyridoxal-phosphate-dependent aminotransferase family.</text>
</comment>
<protein>
    <recommendedName>
        <fullName evidence="11">Branched-chain-amino-acid aminotransferase</fullName>
        <ecNumber evidence="11">2.6.1.42</ecNumber>
    </recommendedName>
</protein>
<keyword evidence="5 11" id="KW-0808">Transferase</keyword>
<evidence type="ECO:0000256" key="10">
    <source>
        <dbReference type="RuleBase" id="RU004516"/>
    </source>
</evidence>
<dbReference type="NCBIfam" id="TIGR01123">
    <property type="entry name" value="ilvE_II"/>
    <property type="match status" value="1"/>
</dbReference>
<evidence type="ECO:0000256" key="4">
    <source>
        <dbReference type="ARBA" id="ARBA00022605"/>
    </source>
</evidence>
<accession>A0AAN8PKL6</accession>
<dbReference type="GO" id="GO:0009099">
    <property type="term" value="P:L-valine biosynthetic process"/>
    <property type="evidence" value="ECO:0007669"/>
    <property type="project" value="TreeGrafter"/>
</dbReference>
<dbReference type="Pfam" id="PF01063">
    <property type="entry name" value="Aminotran_4"/>
    <property type="match status" value="1"/>
</dbReference>
<dbReference type="PIRSF" id="PIRSF006468">
    <property type="entry name" value="BCAT1"/>
    <property type="match status" value="1"/>
</dbReference>
<gene>
    <name evidence="12" type="ORF">RUM43_006084</name>
</gene>
<keyword evidence="3 11" id="KW-0032">Aminotransferase</keyword>
<dbReference type="FunFam" id="3.30.470.10:FF:000002">
    <property type="entry name" value="Branched-chain-amino-acid aminotransferase"/>
    <property type="match status" value="1"/>
</dbReference>
<dbReference type="InterPro" id="IPR033939">
    <property type="entry name" value="BCAT_family"/>
</dbReference>
<dbReference type="InterPro" id="IPR036038">
    <property type="entry name" value="Aminotransferase-like"/>
</dbReference>
<comment type="caution">
    <text evidence="12">The sequence shown here is derived from an EMBL/GenBank/DDBJ whole genome shotgun (WGS) entry which is preliminary data.</text>
</comment>
<sequence length="446" mass="50874">MTSLNRGPLKRFLDPQQVLKLNDAKVTNGLVRCAKTFRVIEHLCTTVTRVKYSWYGASTRPRSSNYLEAHVWQSCFRPPDLEIQLAGPDQLQPKPNPDELEFGKTFTDHMCKIEFENRVNGWKKPKILPLENISLHPAAKVLHYAIELFEGMKAFRGVDDRIRLFRPDLNMIRMNLSAERSGLPNFDTHEMIKILARLVQIEQEWVPHKKHGSLYIRPTLIGTDPVLGVVASDAALMFTICSPVKSYFSNDFRASSLLADPQYTRAWPGGCGDRKMGCNYGPTVEIQRQAVSMGLQSVLWLYGEDNQITEAGTMNVFFVIKGEDGKKELVTPPLNGLILPGVFRRSVLDLARQYKRTRVIERQINMQELIDLVHQERCLEMFGVGTASFLMPISSVLFKGVSYQIPTVEPGDKEYLFYYQTLSEIMYGEVEHPWGVCIDDYSKNET</sequence>
<dbReference type="GO" id="GO:0004084">
    <property type="term" value="F:branched-chain-amino-acid transaminase activity"/>
    <property type="evidence" value="ECO:0007669"/>
    <property type="project" value="UniProtKB-EC"/>
</dbReference>
<dbReference type="InterPro" id="IPR001544">
    <property type="entry name" value="Aminotrans_IV"/>
</dbReference>
<dbReference type="EMBL" id="JAWJWE010000037">
    <property type="protein sequence ID" value="KAK6625785.1"/>
    <property type="molecule type" value="Genomic_DNA"/>
</dbReference>